<protein>
    <submittedName>
        <fullName evidence="1">Uncharacterized protein</fullName>
    </submittedName>
</protein>
<keyword evidence="2" id="KW-1185">Reference proteome</keyword>
<dbReference type="RefSeq" id="WP_168003411.1">
    <property type="nucleotide sequence ID" value="NZ_JAATEO010000033.1"/>
</dbReference>
<reference evidence="1 2" key="1">
    <citation type="submission" date="2020-03" db="EMBL/GenBank/DDBJ databases">
        <title>WGS of actinomycetes isolated from Thailand.</title>
        <authorList>
            <person name="Thawai C."/>
        </authorList>
    </citation>
    <scope>NUCLEOTIDE SEQUENCE [LARGE SCALE GENOMIC DNA]</scope>
    <source>
        <strain evidence="1 2">HSS6-12</strain>
    </source>
</reference>
<evidence type="ECO:0000313" key="1">
    <source>
        <dbReference type="EMBL" id="NJP35067.1"/>
    </source>
</evidence>
<sequence>MRRLIPAPGILGGLVSAEPAGDGRYTGVAATVDAQGRLTFFSYTFDTPAGRITTEMKLHSFGEPVTVKAPPASRTMNAPDQVYELF</sequence>
<dbReference type="EMBL" id="JAATEO010000033">
    <property type="protein sequence ID" value="NJP35067.1"/>
    <property type="molecule type" value="Genomic_DNA"/>
</dbReference>
<accession>A0ABX0ZAX6</accession>
<proteinExistence type="predicted"/>
<name>A0ABX0ZAX6_9ACTN</name>
<organism evidence="1 2">
    <name type="scientific">Micromonospora thermarum</name>
    <dbReference type="NCBI Taxonomy" id="2720024"/>
    <lineage>
        <taxon>Bacteria</taxon>
        <taxon>Bacillati</taxon>
        <taxon>Actinomycetota</taxon>
        <taxon>Actinomycetes</taxon>
        <taxon>Micromonosporales</taxon>
        <taxon>Micromonosporaceae</taxon>
        <taxon>Micromonospora</taxon>
    </lineage>
</organism>
<evidence type="ECO:0000313" key="2">
    <source>
        <dbReference type="Proteomes" id="UP000783871"/>
    </source>
</evidence>
<comment type="caution">
    <text evidence="1">The sequence shown here is derived from an EMBL/GenBank/DDBJ whole genome shotgun (WGS) entry which is preliminary data.</text>
</comment>
<dbReference type="Proteomes" id="UP000783871">
    <property type="component" value="Unassembled WGS sequence"/>
</dbReference>
<gene>
    <name evidence="1" type="ORF">HCJ94_24560</name>
</gene>